<keyword evidence="5" id="KW-0269">Exonuclease</keyword>
<dbReference type="GO" id="GO:0008855">
    <property type="term" value="F:exodeoxyribonuclease VII activity"/>
    <property type="evidence" value="ECO:0007669"/>
    <property type="project" value="UniProtKB-UniRule"/>
</dbReference>
<evidence type="ECO:0000313" key="9">
    <source>
        <dbReference type="Proteomes" id="UP000476338"/>
    </source>
</evidence>
<dbReference type="RefSeq" id="WP_154570793.1">
    <property type="nucleotide sequence ID" value="NZ_VWSJ01000015.1"/>
</dbReference>
<evidence type="ECO:0000256" key="4">
    <source>
        <dbReference type="ARBA" id="ARBA00022801"/>
    </source>
</evidence>
<protein>
    <recommendedName>
        <fullName evidence="6">Exodeoxyribonuclease VII small subunit</fullName>
        <ecNumber evidence="6">3.1.11.6</ecNumber>
    </recommendedName>
</protein>
<dbReference type="EMBL" id="VWSJ01000015">
    <property type="protein sequence ID" value="MSN96522.1"/>
    <property type="molecule type" value="Genomic_DNA"/>
</dbReference>
<evidence type="ECO:0000313" key="8">
    <source>
        <dbReference type="EMBL" id="MSN96522.1"/>
    </source>
</evidence>
<organism evidence="8 9">
    <name type="scientific">Campylobacter portucalensis</name>
    <dbReference type="NCBI Taxonomy" id="2608384"/>
    <lineage>
        <taxon>Bacteria</taxon>
        <taxon>Pseudomonadati</taxon>
        <taxon>Campylobacterota</taxon>
        <taxon>Epsilonproteobacteria</taxon>
        <taxon>Campylobacterales</taxon>
        <taxon>Campylobacteraceae</taxon>
        <taxon>Campylobacter</taxon>
    </lineage>
</organism>
<keyword evidence="2" id="KW-0963">Cytoplasm</keyword>
<evidence type="ECO:0000256" key="2">
    <source>
        <dbReference type="ARBA" id="ARBA00022490"/>
    </source>
</evidence>
<dbReference type="InterPro" id="IPR003761">
    <property type="entry name" value="Exonuc_VII_S"/>
</dbReference>
<dbReference type="Proteomes" id="UP000476338">
    <property type="component" value="Unassembled WGS sequence"/>
</dbReference>
<reference evidence="8 9" key="1">
    <citation type="submission" date="2019-09" db="EMBL/GenBank/DDBJ databases">
        <authorList>
            <person name="Silva M."/>
            <person name="Pereira G."/>
            <person name="Lopes-Da-Costa L."/>
            <person name="Silva E."/>
        </authorList>
    </citation>
    <scope>NUCLEOTIDE SEQUENCE [LARGE SCALE GENOMIC DNA]</scope>
    <source>
        <strain evidence="8 9">FMV-PI01</strain>
    </source>
</reference>
<dbReference type="SUPFAM" id="SSF116842">
    <property type="entry name" value="XseB-like"/>
    <property type="match status" value="1"/>
</dbReference>
<keyword evidence="7" id="KW-0175">Coiled coil</keyword>
<comment type="caution">
    <text evidence="8">The sequence shown here is derived from an EMBL/GenBank/DDBJ whole genome shotgun (WGS) entry which is preliminary data.</text>
</comment>
<dbReference type="EC" id="3.1.11.6" evidence="6"/>
<dbReference type="GO" id="GO:0006308">
    <property type="term" value="P:DNA catabolic process"/>
    <property type="evidence" value="ECO:0007669"/>
    <property type="project" value="UniProtKB-UniRule"/>
</dbReference>
<keyword evidence="3" id="KW-0540">Nuclease</keyword>
<evidence type="ECO:0000256" key="3">
    <source>
        <dbReference type="ARBA" id="ARBA00022722"/>
    </source>
</evidence>
<evidence type="ECO:0000256" key="6">
    <source>
        <dbReference type="NCBIfam" id="TIGR01280"/>
    </source>
</evidence>
<accession>A0A6L5WJ74</accession>
<evidence type="ECO:0000256" key="7">
    <source>
        <dbReference type="SAM" id="Coils"/>
    </source>
</evidence>
<dbReference type="GO" id="GO:0009318">
    <property type="term" value="C:exodeoxyribonuclease VII complex"/>
    <property type="evidence" value="ECO:0007669"/>
    <property type="project" value="UniProtKB-UniRule"/>
</dbReference>
<dbReference type="NCBIfam" id="TIGR01280">
    <property type="entry name" value="xseB"/>
    <property type="match status" value="1"/>
</dbReference>
<dbReference type="InterPro" id="IPR037004">
    <property type="entry name" value="Exonuc_VII_ssu_sf"/>
</dbReference>
<feature type="coiled-coil region" evidence="7">
    <location>
        <begin position="7"/>
        <end position="58"/>
    </location>
</feature>
<sequence length="65" mass="7568">MENLEQNGSFESKIQDLNSLIEKLKDENLNLQDSVKIFKNAKNLLKEAKSILEEARLEIFKDDDE</sequence>
<dbReference type="AlphaFoldDB" id="A0A6L5WJ74"/>
<proteinExistence type="inferred from homology"/>
<evidence type="ECO:0000256" key="5">
    <source>
        <dbReference type="ARBA" id="ARBA00022839"/>
    </source>
</evidence>
<keyword evidence="4 8" id="KW-0378">Hydrolase</keyword>
<gene>
    <name evidence="8" type="primary">xseB</name>
    <name evidence="8" type="ORF">F1B92_04955</name>
</gene>
<evidence type="ECO:0000256" key="1">
    <source>
        <dbReference type="ARBA" id="ARBA00009998"/>
    </source>
</evidence>
<name>A0A6L5WJ74_9BACT</name>
<comment type="similarity">
    <text evidence="1">Belongs to the XseB family.</text>
</comment>
<dbReference type="Pfam" id="PF02609">
    <property type="entry name" value="Exonuc_VII_S"/>
    <property type="match status" value="1"/>
</dbReference>
<reference evidence="8 9" key="2">
    <citation type="submission" date="2020-03" db="EMBL/GenBank/DDBJ databases">
        <title>Campylobacter portucalensis sp. nov., a new species of Campylobacter isolated from the reproductive tract of bulls.</title>
        <authorList>
            <person name="Silva M.F."/>
            <person name="Pereira G."/>
            <person name="Carneiro C."/>
            <person name="Hemphill A."/>
            <person name="Mateus L."/>
            <person name="Lopes-Da-Costa L."/>
            <person name="Silva E."/>
        </authorList>
    </citation>
    <scope>NUCLEOTIDE SEQUENCE [LARGE SCALE GENOMIC DNA]</scope>
    <source>
        <strain evidence="8 9">FMV-PI01</strain>
    </source>
</reference>
<keyword evidence="9" id="KW-1185">Reference proteome</keyword>
<dbReference type="Gene3D" id="1.10.287.1040">
    <property type="entry name" value="Exonuclease VII, small subunit"/>
    <property type="match status" value="1"/>
</dbReference>